<name>A0A0L0FKG9_9EUKA</name>
<protein>
    <submittedName>
        <fullName evidence="1">Uncharacterized protein</fullName>
    </submittedName>
</protein>
<proteinExistence type="predicted"/>
<dbReference type="Proteomes" id="UP000054560">
    <property type="component" value="Unassembled WGS sequence"/>
</dbReference>
<dbReference type="RefSeq" id="XP_014151157.1">
    <property type="nucleotide sequence ID" value="XM_014295682.1"/>
</dbReference>
<dbReference type="EMBL" id="KQ242790">
    <property type="protein sequence ID" value="KNC77255.1"/>
    <property type="molecule type" value="Genomic_DNA"/>
</dbReference>
<keyword evidence="2" id="KW-1185">Reference proteome</keyword>
<evidence type="ECO:0000313" key="1">
    <source>
        <dbReference type="EMBL" id="KNC77255.1"/>
    </source>
</evidence>
<organism evidence="1 2">
    <name type="scientific">Sphaeroforma arctica JP610</name>
    <dbReference type="NCBI Taxonomy" id="667725"/>
    <lineage>
        <taxon>Eukaryota</taxon>
        <taxon>Ichthyosporea</taxon>
        <taxon>Ichthyophonida</taxon>
        <taxon>Sphaeroforma</taxon>
    </lineage>
</organism>
<sequence>MQDTQNRVCNCQVNQYTTTYTRTTVKSERGEDCKDANGNIIAFDDNEQAVVTNDGDCVCACGNGIVDYGNGESCDLGKDSIISDTVVCEDCKVVDSRCGDYEFDDIRNEECDPPYSQSGEITENQEYCTNNCK</sequence>
<dbReference type="GeneID" id="25910783"/>
<dbReference type="AlphaFoldDB" id="A0A0L0FKG9"/>
<reference evidence="1 2" key="1">
    <citation type="submission" date="2011-02" db="EMBL/GenBank/DDBJ databases">
        <title>The Genome Sequence of Sphaeroforma arctica JP610.</title>
        <authorList>
            <consortium name="The Broad Institute Genome Sequencing Platform"/>
            <person name="Russ C."/>
            <person name="Cuomo C."/>
            <person name="Young S.K."/>
            <person name="Zeng Q."/>
            <person name="Gargeya S."/>
            <person name="Alvarado L."/>
            <person name="Berlin A."/>
            <person name="Chapman S.B."/>
            <person name="Chen Z."/>
            <person name="Freedman E."/>
            <person name="Gellesch M."/>
            <person name="Goldberg J."/>
            <person name="Griggs A."/>
            <person name="Gujja S."/>
            <person name="Heilman E."/>
            <person name="Heiman D."/>
            <person name="Howarth C."/>
            <person name="Mehta T."/>
            <person name="Neiman D."/>
            <person name="Pearson M."/>
            <person name="Roberts A."/>
            <person name="Saif S."/>
            <person name="Shea T."/>
            <person name="Shenoy N."/>
            <person name="Sisk P."/>
            <person name="Stolte C."/>
            <person name="Sykes S."/>
            <person name="White J."/>
            <person name="Yandava C."/>
            <person name="Burger G."/>
            <person name="Gray M.W."/>
            <person name="Holland P.W.H."/>
            <person name="King N."/>
            <person name="Lang F.B.F."/>
            <person name="Roger A.J."/>
            <person name="Ruiz-Trillo I."/>
            <person name="Haas B."/>
            <person name="Nusbaum C."/>
            <person name="Birren B."/>
        </authorList>
    </citation>
    <scope>NUCLEOTIDE SEQUENCE [LARGE SCALE GENOMIC DNA]</scope>
    <source>
        <strain evidence="1 2">JP610</strain>
    </source>
</reference>
<evidence type="ECO:0000313" key="2">
    <source>
        <dbReference type="Proteomes" id="UP000054560"/>
    </source>
</evidence>
<accession>A0A0L0FKG9</accession>
<gene>
    <name evidence="1" type="ORF">SARC_10279</name>
</gene>